<organism evidence="1 2">
    <name type="scientific">Oryza sativa subsp. japonica</name>
    <name type="common">Rice</name>
    <dbReference type="NCBI Taxonomy" id="39947"/>
    <lineage>
        <taxon>Eukaryota</taxon>
        <taxon>Viridiplantae</taxon>
        <taxon>Streptophyta</taxon>
        <taxon>Embryophyta</taxon>
        <taxon>Tracheophyta</taxon>
        <taxon>Spermatophyta</taxon>
        <taxon>Magnoliopsida</taxon>
        <taxon>Liliopsida</taxon>
        <taxon>Poales</taxon>
        <taxon>Poaceae</taxon>
        <taxon>BOP clade</taxon>
        <taxon>Oryzoideae</taxon>
        <taxon>Oryzeae</taxon>
        <taxon>Oryzinae</taxon>
        <taxon>Oryza</taxon>
        <taxon>Oryza sativa</taxon>
    </lineage>
</organism>
<gene>
    <name evidence="1" type="ordered locus">Os01g0734399</name>
    <name evidence="1" type="ORF">OSNPB_010734399</name>
</gene>
<accession>A0A0P0V7V2</accession>
<reference evidence="2" key="1">
    <citation type="journal article" date="2005" name="Nature">
        <title>The map-based sequence of the rice genome.</title>
        <authorList>
            <consortium name="International rice genome sequencing project (IRGSP)"/>
            <person name="Matsumoto T."/>
            <person name="Wu J."/>
            <person name="Kanamori H."/>
            <person name="Katayose Y."/>
            <person name="Fujisawa M."/>
            <person name="Namiki N."/>
            <person name="Mizuno H."/>
            <person name="Yamamoto K."/>
            <person name="Antonio B.A."/>
            <person name="Baba T."/>
            <person name="Sakata K."/>
            <person name="Nagamura Y."/>
            <person name="Aoki H."/>
            <person name="Arikawa K."/>
            <person name="Arita K."/>
            <person name="Bito T."/>
            <person name="Chiden Y."/>
            <person name="Fujitsuka N."/>
            <person name="Fukunaka R."/>
            <person name="Hamada M."/>
            <person name="Harada C."/>
            <person name="Hayashi A."/>
            <person name="Hijishita S."/>
            <person name="Honda M."/>
            <person name="Hosokawa S."/>
            <person name="Ichikawa Y."/>
            <person name="Idonuma A."/>
            <person name="Iijima M."/>
            <person name="Ikeda M."/>
            <person name="Ikeno M."/>
            <person name="Ito K."/>
            <person name="Ito S."/>
            <person name="Ito T."/>
            <person name="Ito Y."/>
            <person name="Ito Y."/>
            <person name="Iwabuchi A."/>
            <person name="Kamiya K."/>
            <person name="Karasawa W."/>
            <person name="Kurita K."/>
            <person name="Katagiri S."/>
            <person name="Kikuta A."/>
            <person name="Kobayashi H."/>
            <person name="Kobayashi N."/>
            <person name="Machita K."/>
            <person name="Maehara T."/>
            <person name="Masukawa M."/>
            <person name="Mizubayashi T."/>
            <person name="Mukai Y."/>
            <person name="Nagasaki H."/>
            <person name="Nagata Y."/>
            <person name="Naito S."/>
            <person name="Nakashima M."/>
            <person name="Nakama Y."/>
            <person name="Nakamichi Y."/>
            <person name="Nakamura M."/>
            <person name="Meguro A."/>
            <person name="Negishi M."/>
            <person name="Ohta I."/>
            <person name="Ohta T."/>
            <person name="Okamoto M."/>
            <person name="Ono N."/>
            <person name="Saji S."/>
            <person name="Sakaguchi M."/>
            <person name="Sakai K."/>
            <person name="Shibata M."/>
            <person name="Shimokawa T."/>
            <person name="Song J."/>
            <person name="Takazaki Y."/>
            <person name="Terasawa K."/>
            <person name="Tsugane M."/>
            <person name="Tsuji K."/>
            <person name="Ueda S."/>
            <person name="Waki K."/>
            <person name="Yamagata H."/>
            <person name="Yamamoto M."/>
            <person name="Yamamoto S."/>
            <person name="Yamane H."/>
            <person name="Yoshiki S."/>
            <person name="Yoshihara R."/>
            <person name="Yukawa K."/>
            <person name="Zhong H."/>
            <person name="Yano M."/>
            <person name="Yuan Q."/>
            <person name="Ouyang S."/>
            <person name="Liu J."/>
            <person name="Jones K.M."/>
            <person name="Gansberger K."/>
            <person name="Moffat K."/>
            <person name="Hill J."/>
            <person name="Bera J."/>
            <person name="Fadrosh D."/>
            <person name="Jin S."/>
            <person name="Johri S."/>
            <person name="Kim M."/>
            <person name="Overton L."/>
            <person name="Reardon M."/>
            <person name="Tsitrin T."/>
            <person name="Vuong H."/>
            <person name="Weaver B."/>
            <person name="Ciecko A."/>
            <person name="Tallon L."/>
            <person name="Jackson J."/>
            <person name="Pai G."/>
            <person name="Aken S.V."/>
            <person name="Utterback T."/>
            <person name="Reidmuller S."/>
            <person name="Feldblyum T."/>
            <person name="Hsiao J."/>
            <person name="Zismann V."/>
            <person name="Iobst S."/>
            <person name="de Vazeille A.R."/>
            <person name="Buell C.R."/>
            <person name="Ying K."/>
            <person name="Li Y."/>
            <person name="Lu T."/>
            <person name="Huang Y."/>
            <person name="Zhao Q."/>
            <person name="Feng Q."/>
            <person name="Zhang L."/>
            <person name="Zhu J."/>
            <person name="Weng Q."/>
            <person name="Mu J."/>
            <person name="Lu Y."/>
            <person name="Fan D."/>
            <person name="Liu Y."/>
            <person name="Guan J."/>
            <person name="Zhang Y."/>
            <person name="Yu S."/>
            <person name="Liu X."/>
            <person name="Zhang Y."/>
            <person name="Hong G."/>
            <person name="Han B."/>
            <person name="Choisne N."/>
            <person name="Demange N."/>
            <person name="Orjeda G."/>
            <person name="Samain S."/>
            <person name="Cattolico L."/>
            <person name="Pelletier E."/>
            <person name="Couloux A."/>
            <person name="Segurens B."/>
            <person name="Wincker P."/>
            <person name="D'Hont A."/>
            <person name="Scarpelli C."/>
            <person name="Weissenbach J."/>
            <person name="Salanoubat M."/>
            <person name="Quetier F."/>
            <person name="Yu Y."/>
            <person name="Kim H.R."/>
            <person name="Rambo T."/>
            <person name="Currie J."/>
            <person name="Collura K."/>
            <person name="Luo M."/>
            <person name="Yang T."/>
            <person name="Ammiraju J.S.S."/>
            <person name="Engler F."/>
            <person name="Soderlund C."/>
            <person name="Wing R.A."/>
            <person name="Palmer L.E."/>
            <person name="de la Bastide M."/>
            <person name="Spiegel L."/>
            <person name="Nascimento L."/>
            <person name="Zutavern T."/>
            <person name="O'Shaughnessy A."/>
            <person name="Dike S."/>
            <person name="Dedhia N."/>
            <person name="Preston R."/>
            <person name="Balija V."/>
            <person name="McCombie W.R."/>
            <person name="Chow T."/>
            <person name="Chen H."/>
            <person name="Chung M."/>
            <person name="Chen C."/>
            <person name="Shaw J."/>
            <person name="Wu H."/>
            <person name="Hsiao K."/>
            <person name="Chao Y."/>
            <person name="Chu M."/>
            <person name="Cheng C."/>
            <person name="Hour A."/>
            <person name="Lee P."/>
            <person name="Lin S."/>
            <person name="Lin Y."/>
            <person name="Liou J."/>
            <person name="Liu S."/>
            <person name="Hsing Y."/>
            <person name="Raghuvanshi S."/>
            <person name="Mohanty A."/>
            <person name="Bharti A.K."/>
            <person name="Gaur A."/>
            <person name="Gupta V."/>
            <person name="Kumar D."/>
            <person name="Ravi V."/>
            <person name="Vij S."/>
            <person name="Kapur A."/>
            <person name="Khurana P."/>
            <person name="Khurana P."/>
            <person name="Khurana J.P."/>
            <person name="Tyagi A.K."/>
            <person name="Gaikwad K."/>
            <person name="Singh A."/>
            <person name="Dalal V."/>
            <person name="Srivastava S."/>
            <person name="Dixit A."/>
            <person name="Pal A.K."/>
            <person name="Ghazi I.A."/>
            <person name="Yadav M."/>
            <person name="Pandit A."/>
            <person name="Bhargava A."/>
            <person name="Sureshbabu K."/>
            <person name="Batra K."/>
            <person name="Sharma T.R."/>
            <person name="Mohapatra T."/>
            <person name="Singh N.K."/>
            <person name="Messing J."/>
            <person name="Nelson A.B."/>
            <person name="Fuks G."/>
            <person name="Kavchok S."/>
            <person name="Keizer G."/>
            <person name="Linton E."/>
            <person name="Llaca V."/>
            <person name="Song R."/>
            <person name="Tanyolac B."/>
            <person name="Young S."/>
            <person name="Ho-Il K."/>
            <person name="Hahn J.H."/>
            <person name="Sangsakoo G."/>
            <person name="Vanavichit A."/>
            <person name="de Mattos Luiz.A.T."/>
            <person name="Zimmer P.D."/>
            <person name="Malone G."/>
            <person name="Dellagostin O."/>
            <person name="de Oliveira A.C."/>
            <person name="Bevan M."/>
            <person name="Bancroft I."/>
            <person name="Minx P."/>
            <person name="Cordum H."/>
            <person name="Wilson R."/>
            <person name="Cheng Z."/>
            <person name="Jin W."/>
            <person name="Jiang J."/>
            <person name="Leong S.A."/>
            <person name="Iwama H."/>
            <person name="Gojobori T."/>
            <person name="Itoh T."/>
            <person name="Niimura Y."/>
            <person name="Fujii Y."/>
            <person name="Habara T."/>
            <person name="Sakai H."/>
            <person name="Sato Y."/>
            <person name="Wilson G."/>
            <person name="Kumar K."/>
            <person name="McCouch S."/>
            <person name="Juretic N."/>
            <person name="Hoen D."/>
            <person name="Wright S."/>
            <person name="Bruskiewich R."/>
            <person name="Bureau T."/>
            <person name="Miyao A."/>
            <person name="Hirochika H."/>
            <person name="Nishikawa T."/>
            <person name="Kadowaki K."/>
            <person name="Sugiura M."/>
            <person name="Burr B."/>
            <person name="Sasaki T."/>
        </authorList>
    </citation>
    <scope>NUCLEOTIDE SEQUENCE [LARGE SCALE GENOMIC DNA]</scope>
    <source>
        <strain evidence="2">cv. Nipponbare</strain>
    </source>
</reference>
<reference evidence="1 2" key="2">
    <citation type="journal article" date="2013" name="Plant Cell Physiol.">
        <title>Rice Annotation Project Database (RAP-DB): an integrative and interactive database for rice genomics.</title>
        <authorList>
            <person name="Sakai H."/>
            <person name="Lee S.S."/>
            <person name="Tanaka T."/>
            <person name="Numa H."/>
            <person name="Kim J."/>
            <person name="Kawahara Y."/>
            <person name="Wakimoto H."/>
            <person name="Yang C.C."/>
            <person name="Iwamoto M."/>
            <person name="Abe T."/>
            <person name="Yamada Y."/>
            <person name="Muto A."/>
            <person name="Inokuchi H."/>
            <person name="Ikemura T."/>
            <person name="Matsumoto T."/>
            <person name="Sasaki T."/>
            <person name="Itoh T."/>
        </authorList>
    </citation>
    <scope>NUCLEOTIDE SEQUENCE [LARGE SCALE GENOMIC DNA]</scope>
    <source>
        <strain evidence="2">cv. Nipponbare</strain>
    </source>
</reference>
<dbReference type="PaxDb" id="39947-A0A0P0V7V2"/>
<reference evidence="1 2" key="3">
    <citation type="journal article" date="2013" name="Rice">
        <title>Improvement of the Oryza sativa Nipponbare reference genome using next generation sequence and optical map data.</title>
        <authorList>
            <person name="Kawahara Y."/>
            <person name="de la Bastide M."/>
            <person name="Hamilton J.P."/>
            <person name="Kanamori H."/>
            <person name="McCombie W.R."/>
            <person name="Ouyang S."/>
            <person name="Schwartz D.C."/>
            <person name="Tanaka T."/>
            <person name="Wu J."/>
            <person name="Zhou S."/>
            <person name="Childs K.L."/>
            <person name="Davidson R.M."/>
            <person name="Lin H."/>
            <person name="Quesada-Ocampo L."/>
            <person name="Vaillancourt B."/>
            <person name="Sakai H."/>
            <person name="Lee S.S."/>
            <person name="Kim J."/>
            <person name="Numa H."/>
            <person name="Itoh T."/>
            <person name="Buell C.R."/>
            <person name="Matsumoto T."/>
        </authorList>
    </citation>
    <scope>NUCLEOTIDE SEQUENCE [LARGE SCALE GENOMIC DNA]</scope>
    <source>
        <strain evidence="2">cv. Nipponbare</strain>
    </source>
</reference>
<sequence>MHTTMITPVMPSTPLTNVKYVGFISPKYWPKGAYFSSDDFINRGKSHTRWFPAWRIIPTTIAAAITLWKLMLSSKGSARAALVLRNQVMVLRHTGRRIIAIFSFRVSAAPFAVVTQ</sequence>
<dbReference type="EMBL" id="AP014957">
    <property type="protein sequence ID" value="BAS74215.1"/>
    <property type="molecule type" value="Genomic_DNA"/>
</dbReference>
<keyword evidence="2" id="KW-1185">Reference proteome</keyword>
<protein>
    <submittedName>
        <fullName evidence="1">Os01g0734399 protein</fullName>
    </submittedName>
</protein>
<evidence type="ECO:0000313" key="1">
    <source>
        <dbReference type="EMBL" id="BAS74215.1"/>
    </source>
</evidence>
<dbReference type="AlphaFoldDB" id="A0A0P0V7V2"/>
<dbReference type="InParanoid" id="A0A0P0V7V2"/>
<name>A0A0P0V7V2_ORYSJ</name>
<evidence type="ECO:0000313" key="2">
    <source>
        <dbReference type="Proteomes" id="UP000059680"/>
    </source>
</evidence>
<dbReference type="Proteomes" id="UP000059680">
    <property type="component" value="Chromosome 1"/>
</dbReference>
<dbReference type="Gramene" id="Os01t0734399-00">
    <property type="protein sequence ID" value="Os01t0734399-00"/>
    <property type="gene ID" value="Os01g0734399"/>
</dbReference>
<proteinExistence type="predicted"/>